<gene>
    <name evidence="2" type="ORF">NCTC11862_00369</name>
</gene>
<dbReference type="STRING" id="35756.GCA_001044155_01908"/>
<accession>A0A376CJF1</accession>
<protein>
    <submittedName>
        <fullName evidence="2">PemK-like protein</fullName>
    </submittedName>
</protein>
<dbReference type="RefSeq" id="WP_018582112.1">
    <property type="nucleotide sequence ID" value="NZ_LDYD01000007.1"/>
</dbReference>
<sequence>MNILRPRQSSKASETGNSDVGDTGATRLAARLSRRREERREARRERVEDLDLGLEKLNQRLGRAKVATRPRVARSLRVEPTARLARSIYYSSDLDGHAEPGEVVWATVPSHPPQERSMLVIGRQQHKVLGLLISSNSQHAADSSWLEIGNGEWDEDGAQCWLRLDKTMIVPEIEVLRRGILFPQRRFNIVANRLRSMFNWS</sequence>
<dbReference type="Pfam" id="PF02452">
    <property type="entry name" value="PemK_toxin"/>
    <property type="match status" value="1"/>
</dbReference>
<dbReference type="InterPro" id="IPR003477">
    <property type="entry name" value="PemK-like"/>
</dbReference>
<dbReference type="GO" id="GO:0003677">
    <property type="term" value="F:DNA binding"/>
    <property type="evidence" value="ECO:0007669"/>
    <property type="project" value="InterPro"/>
</dbReference>
<dbReference type="AlphaFoldDB" id="A0A376CJF1"/>
<feature type="compositionally biased region" description="Polar residues" evidence="1">
    <location>
        <begin position="7"/>
        <end position="20"/>
    </location>
</feature>
<keyword evidence="3" id="KW-1185">Reference proteome</keyword>
<proteinExistence type="predicted"/>
<evidence type="ECO:0000256" key="1">
    <source>
        <dbReference type="SAM" id="MobiDB-lite"/>
    </source>
</evidence>
<dbReference type="Proteomes" id="UP000254467">
    <property type="component" value="Unassembled WGS sequence"/>
</dbReference>
<feature type="region of interest" description="Disordered" evidence="1">
    <location>
        <begin position="1"/>
        <end position="43"/>
    </location>
</feature>
<evidence type="ECO:0000313" key="2">
    <source>
        <dbReference type="EMBL" id="STC68610.1"/>
    </source>
</evidence>
<name>A0A376CJF1_9CORY</name>
<dbReference type="EMBL" id="UFXQ01000001">
    <property type="protein sequence ID" value="STC68610.1"/>
    <property type="molecule type" value="Genomic_DNA"/>
</dbReference>
<evidence type="ECO:0000313" key="3">
    <source>
        <dbReference type="Proteomes" id="UP000254467"/>
    </source>
</evidence>
<organism evidence="2 3">
    <name type="scientific">Corynebacterium pilosum</name>
    <dbReference type="NCBI Taxonomy" id="35756"/>
    <lineage>
        <taxon>Bacteria</taxon>
        <taxon>Bacillati</taxon>
        <taxon>Actinomycetota</taxon>
        <taxon>Actinomycetes</taxon>
        <taxon>Mycobacteriales</taxon>
        <taxon>Corynebacteriaceae</taxon>
        <taxon>Corynebacterium</taxon>
    </lineage>
</organism>
<reference evidence="2 3" key="1">
    <citation type="submission" date="2018-06" db="EMBL/GenBank/DDBJ databases">
        <authorList>
            <consortium name="Pathogen Informatics"/>
            <person name="Doyle S."/>
        </authorList>
    </citation>
    <scope>NUCLEOTIDE SEQUENCE [LARGE SCALE GENOMIC DNA]</scope>
    <source>
        <strain evidence="2 3">NCTC11862</strain>
    </source>
</reference>